<dbReference type="AlphaFoldDB" id="A0A2A6BCY9"/>
<feature type="region of interest" description="Disordered" evidence="1">
    <location>
        <begin position="24"/>
        <end position="49"/>
    </location>
</feature>
<evidence type="ECO:0000256" key="1">
    <source>
        <dbReference type="SAM" id="MobiDB-lite"/>
    </source>
</evidence>
<reference evidence="4" key="1">
    <citation type="journal article" date="2008" name="Nat. Genet.">
        <title>The Pristionchus pacificus genome provides a unique perspective on nematode lifestyle and parasitism.</title>
        <authorList>
            <person name="Dieterich C."/>
            <person name="Clifton S.W."/>
            <person name="Schuster L.N."/>
            <person name="Chinwalla A."/>
            <person name="Delehaunty K."/>
            <person name="Dinkelacker I."/>
            <person name="Fulton L."/>
            <person name="Fulton R."/>
            <person name="Godfrey J."/>
            <person name="Minx P."/>
            <person name="Mitreva M."/>
            <person name="Roeseler W."/>
            <person name="Tian H."/>
            <person name="Witte H."/>
            <person name="Yang S.P."/>
            <person name="Wilson R.K."/>
            <person name="Sommer R.J."/>
        </authorList>
    </citation>
    <scope>NUCLEOTIDE SEQUENCE [LARGE SCALE GENOMIC DNA]</scope>
    <source>
        <strain evidence="4">PS312</strain>
    </source>
</reference>
<keyword evidence="4" id="KW-1185">Reference proteome</keyword>
<feature type="transmembrane region" description="Helical" evidence="2">
    <location>
        <begin position="68"/>
        <end position="87"/>
    </location>
</feature>
<dbReference type="EnsemblMetazoa" id="PPA20703.1">
    <property type="protein sequence ID" value="PPA20703.1"/>
    <property type="gene ID" value="WBGene00110257"/>
</dbReference>
<reference evidence="3" key="2">
    <citation type="submission" date="2022-06" db="UniProtKB">
        <authorList>
            <consortium name="EnsemblMetazoa"/>
        </authorList>
    </citation>
    <scope>IDENTIFICATION</scope>
    <source>
        <strain evidence="3">PS312</strain>
    </source>
</reference>
<sequence>MDFINQAIDEFFAGIQEGQEYAEKMWAESTDPSSSSSVKTSSQSKSPLDTFLESITRPDDLFTPKQRLAIITVVFTLFYTMKAIVLAPPRVQRRLRPDRTASAQIRRSLHPRLCQHAPNDLPTRDSNFLVA</sequence>
<protein>
    <submittedName>
        <fullName evidence="3">Uncharacterized protein</fullName>
    </submittedName>
</protein>
<keyword evidence="2" id="KW-0812">Transmembrane</keyword>
<dbReference type="Proteomes" id="UP000005239">
    <property type="component" value="Unassembled WGS sequence"/>
</dbReference>
<organism evidence="3 4">
    <name type="scientific">Pristionchus pacificus</name>
    <name type="common">Parasitic nematode worm</name>
    <dbReference type="NCBI Taxonomy" id="54126"/>
    <lineage>
        <taxon>Eukaryota</taxon>
        <taxon>Metazoa</taxon>
        <taxon>Ecdysozoa</taxon>
        <taxon>Nematoda</taxon>
        <taxon>Chromadorea</taxon>
        <taxon>Rhabditida</taxon>
        <taxon>Rhabditina</taxon>
        <taxon>Diplogasteromorpha</taxon>
        <taxon>Diplogasteroidea</taxon>
        <taxon>Neodiplogasteridae</taxon>
        <taxon>Pristionchus</taxon>
    </lineage>
</organism>
<evidence type="ECO:0000256" key="2">
    <source>
        <dbReference type="SAM" id="Phobius"/>
    </source>
</evidence>
<evidence type="ECO:0000313" key="4">
    <source>
        <dbReference type="Proteomes" id="UP000005239"/>
    </source>
</evidence>
<feature type="compositionally biased region" description="Low complexity" evidence="1">
    <location>
        <begin position="29"/>
        <end position="47"/>
    </location>
</feature>
<evidence type="ECO:0000313" key="3">
    <source>
        <dbReference type="EnsemblMetazoa" id="PPA20703.1"/>
    </source>
</evidence>
<proteinExistence type="predicted"/>
<accession>A0A8R1YMB8</accession>
<name>A0A2A6BCY9_PRIPA</name>
<keyword evidence="2" id="KW-1133">Transmembrane helix</keyword>
<keyword evidence="2" id="KW-0472">Membrane</keyword>
<gene>
    <name evidence="3" type="primary">WBGene00110257</name>
</gene>
<accession>A0A2A6BCY9</accession>